<dbReference type="EMBL" id="JQOF01000095">
    <property type="protein sequence ID" value="KGA39009.1"/>
    <property type="molecule type" value="Genomic_DNA"/>
</dbReference>
<reference evidence="1 2" key="1">
    <citation type="submission" date="2014-08" db="EMBL/GenBank/DDBJ databases">
        <title>Genome sequences of NCPPB Pectobacterium isolates.</title>
        <authorList>
            <person name="Glover R.H."/>
            <person name="Sapp M."/>
            <person name="Elphinstone J."/>
        </authorList>
    </citation>
    <scope>NUCLEOTIDE SEQUENCE [LARGE SCALE GENOMIC DNA]</scope>
    <source>
        <strain evidence="1 2">NCPPB3841</strain>
    </source>
</reference>
<gene>
    <name evidence="1" type="ORF">KU75_25265</name>
</gene>
<organism evidence="1 2">
    <name type="scientific">Pectobacterium odoriferum</name>
    <dbReference type="NCBI Taxonomy" id="78398"/>
    <lineage>
        <taxon>Bacteria</taxon>
        <taxon>Pseudomonadati</taxon>
        <taxon>Pseudomonadota</taxon>
        <taxon>Gammaproteobacteria</taxon>
        <taxon>Enterobacterales</taxon>
        <taxon>Pectobacteriaceae</taxon>
        <taxon>Pectobacterium</taxon>
    </lineage>
</organism>
<dbReference type="Proteomes" id="UP000029447">
    <property type="component" value="Unassembled WGS sequence"/>
</dbReference>
<accession>A0ABR4VI29</accession>
<comment type="caution">
    <text evidence="1">The sequence shown here is derived from an EMBL/GenBank/DDBJ whole genome shotgun (WGS) entry which is preliminary data.</text>
</comment>
<protein>
    <submittedName>
        <fullName evidence="1">Uncharacterized protein</fullName>
    </submittedName>
</protein>
<keyword evidence="2" id="KW-1185">Reference proteome</keyword>
<evidence type="ECO:0000313" key="2">
    <source>
        <dbReference type="Proteomes" id="UP000029447"/>
    </source>
</evidence>
<evidence type="ECO:0000313" key="1">
    <source>
        <dbReference type="EMBL" id="KGA39009.1"/>
    </source>
</evidence>
<dbReference type="RefSeq" id="WP_044209932.1">
    <property type="nucleotide sequence ID" value="NZ_JQOF01000095.1"/>
</dbReference>
<proteinExistence type="predicted"/>
<sequence length="193" mass="21133">MPIFRESGGSFAPVKRLDINDAGVIKRMAAAWIVDEGVFKKLFPTEPVRMDDSPIFDIDGSIRRFDGFDYNPTTGRHRAWSLNIRIPILDNSGLGAITSSLIVVTNGGNPQPIQYRVDNINSIVARPNGDAPDSISLPANGATPLSIMWYSSARWITIPYDDALVGTALDIRIEVTARGTTYFYDTSATLIAI</sequence>
<name>A0ABR4VI29_9GAMM</name>